<feature type="repeat" description="TPR" evidence="1">
    <location>
        <begin position="279"/>
        <end position="312"/>
    </location>
</feature>
<comment type="caution">
    <text evidence="2">The sequence shown here is derived from an EMBL/GenBank/DDBJ whole genome shotgun (WGS) entry which is preliminary data.</text>
</comment>
<accession>A0A1B8TYT0</accession>
<dbReference type="AlphaFoldDB" id="A0A1B8TYT0"/>
<evidence type="ECO:0000313" key="2">
    <source>
        <dbReference type="EMBL" id="OBY64649.1"/>
    </source>
</evidence>
<evidence type="ECO:0000313" key="3">
    <source>
        <dbReference type="Proteomes" id="UP000092584"/>
    </source>
</evidence>
<dbReference type="EMBL" id="LSFM01000022">
    <property type="protein sequence ID" value="OBY64649.1"/>
    <property type="molecule type" value="Genomic_DNA"/>
</dbReference>
<dbReference type="Gene3D" id="1.25.40.10">
    <property type="entry name" value="Tetratricopeptide repeat domain"/>
    <property type="match status" value="1"/>
</dbReference>
<protein>
    <submittedName>
        <fullName evidence="2">Uncharacterized protein</fullName>
    </submittedName>
</protein>
<dbReference type="InterPro" id="IPR011990">
    <property type="entry name" value="TPR-like_helical_dom_sf"/>
</dbReference>
<keyword evidence="1" id="KW-0802">TPR repeat</keyword>
<dbReference type="OrthoDB" id="1079187at2"/>
<proteinExistence type="predicted"/>
<organism evidence="2 3">
    <name type="scientific">Polaribacter vadi</name>
    <dbReference type="NCBI Taxonomy" id="1774273"/>
    <lineage>
        <taxon>Bacteria</taxon>
        <taxon>Pseudomonadati</taxon>
        <taxon>Bacteroidota</taxon>
        <taxon>Flavobacteriia</taxon>
        <taxon>Flavobacteriales</taxon>
        <taxon>Flavobacteriaceae</taxon>
    </lineage>
</organism>
<dbReference type="InterPro" id="IPR019734">
    <property type="entry name" value="TPR_rpt"/>
</dbReference>
<sequence length="505" mass="58722">MQNVNVFVENSTNYAVTDSIGYYSIKAKEGDFLNFNFVGLEDVIILVEDVTSILNIEMKKEKGITFSRSNDNLKLGGTTIGDYFEGTLKQVINGKDLNPEATSLSRAIEEKIPSLRVKINDFGEEIIYQRGRELNGPPVWIFDKVLYDLPIPVFINEVENILVINTETNKLYIQVNTTINYKTVSGIDFDSYYFIDDDFYQNDAIAYKRLKVGEPEFLKKYKGRFKADEALKLYQETYEAEKNNANYHLSILQHFKDEKYDKNTLLKVLADFEEYSNNPEDLKAIAYKYQELDEHEKALSVYKNILKLRPNYSQSYRDVANVLLDLKEYAQAWKAYLFYFNNDFNIEDNDIGEILVSEMIATESNEGNENSPQKIKVNSPTKNTESDVRVVFEWNTSEAEFMLEFVNPTAQTYEIENSTHINNGLIIDQKEKGYTSKEIFIDDLLDGNWLVNLTYLGNKQYKPTVFKATTYYNWGRENQRKEINVFDFIVTDKKTELLKLNKKSF</sequence>
<evidence type="ECO:0000256" key="1">
    <source>
        <dbReference type="PROSITE-ProRule" id="PRU00339"/>
    </source>
</evidence>
<name>A0A1B8TYT0_9FLAO</name>
<dbReference type="Proteomes" id="UP000092584">
    <property type="component" value="Unassembled WGS sequence"/>
</dbReference>
<reference evidence="3" key="1">
    <citation type="submission" date="2016-02" db="EMBL/GenBank/DDBJ databases">
        <authorList>
            <person name="Shin S.-K."/>
            <person name="Yi H."/>
            <person name="Kim E."/>
        </authorList>
    </citation>
    <scope>NUCLEOTIDE SEQUENCE [LARGE SCALE GENOMIC DNA]</scope>
    <source>
        <strain evidence="3">LPB0003</strain>
    </source>
</reference>
<dbReference type="PROSITE" id="PS50005">
    <property type="entry name" value="TPR"/>
    <property type="match status" value="1"/>
</dbReference>
<gene>
    <name evidence="2" type="ORF">LPB3_09280</name>
</gene>
<keyword evidence="3" id="KW-1185">Reference proteome</keyword>
<dbReference type="SUPFAM" id="SSF48452">
    <property type="entry name" value="TPR-like"/>
    <property type="match status" value="1"/>
</dbReference>
<dbReference type="STRING" id="1774273.LPB03_03215"/>